<protein>
    <submittedName>
        <fullName evidence="1">Uncharacterized protein</fullName>
    </submittedName>
</protein>
<organism evidence="1 2">
    <name type="scientific">Mycetomoellerius zeteki</name>
    <dbReference type="NCBI Taxonomy" id="64791"/>
    <lineage>
        <taxon>Eukaryota</taxon>
        <taxon>Metazoa</taxon>
        <taxon>Ecdysozoa</taxon>
        <taxon>Arthropoda</taxon>
        <taxon>Hexapoda</taxon>
        <taxon>Insecta</taxon>
        <taxon>Pterygota</taxon>
        <taxon>Neoptera</taxon>
        <taxon>Endopterygota</taxon>
        <taxon>Hymenoptera</taxon>
        <taxon>Apocrita</taxon>
        <taxon>Aculeata</taxon>
        <taxon>Formicoidea</taxon>
        <taxon>Formicidae</taxon>
        <taxon>Myrmicinae</taxon>
        <taxon>Mycetomoellerius</taxon>
    </lineage>
</organism>
<dbReference type="AlphaFoldDB" id="A0A151X979"/>
<sequence>MIFEKGRGRTKKREWKWREEEIEEVKEIKYLGYTLLKNGGTKKHIKERIKKATVAMKRTWSIGERIFKDNFEKRMKMFNSLVESIALYGAEVGLAGRQRTRDNEKDR</sequence>
<gene>
    <name evidence="1" type="ORF">ALC60_04126</name>
</gene>
<dbReference type="STRING" id="64791.A0A151X979"/>
<keyword evidence="2" id="KW-1185">Reference proteome</keyword>
<evidence type="ECO:0000313" key="1">
    <source>
        <dbReference type="EMBL" id="KYQ56922.1"/>
    </source>
</evidence>
<dbReference type="Proteomes" id="UP000075809">
    <property type="component" value="Unassembled WGS sequence"/>
</dbReference>
<name>A0A151X979_9HYME</name>
<dbReference type="EMBL" id="KQ982383">
    <property type="protein sequence ID" value="KYQ56922.1"/>
    <property type="molecule type" value="Genomic_DNA"/>
</dbReference>
<evidence type="ECO:0000313" key="2">
    <source>
        <dbReference type="Proteomes" id="UP000075809"/>
    </source>
</evidence>
<proteinExistence type="predicted"/>
<accession>A0A151X979</accession>
<reference evidence="1 2" key="1">
    <citation type="submission" date="2015-09" db="EMBL/GenBank/DDBJ databases">
        <title>Trachymyrmex zeteki WGS genome.</title>
        <authorList>
            <person name="Nygaard S."/>
            <person name="Hu H."/>
            <person name="Boomsma J."/>
            <person name="Zhang G."/>
        </authorList>
    </citation>
    <scope>NUCLEOTIDE SEQUENCE [LARGE SCALE GENOMIC DNA]</scope>
    <source>
        <strain evidence="1">Tzet28-1</strain>
        <tissue evidence="1">Whole body</tissue>
    </source>
</reference>